<keyword evidence="2" id="KW-1185">Reference proteome</keyword>
<sequence>MIFYVTLPSDASSDTFPDSKASNYKVRLPNQLFLREDDWEVALSSISFPDSQAYIEPGAFGNFPMSMSVELKPREPPERNELENRDTFWVKASKIEEAHVPVKTGISFMKKMIQYLLSDFYNSLDEGQTWGDVDEHEGIPTFKWIKRGEDIDLEIDNSRTHTFSQHKLTYLPLDLVRWIQPKDGGGGEDEGYWVQGDSLQIRHVHLPTLPTPTAHPHRVYNRNRDGAGWWQVVKDVKLVRSRLKNTVLRLHSFCDWVISDINDNFAKMFGSPTRTLFVYTDVAQGQIVGSGMTDFIREVEYASKFGGRVQFEPLHLQFIPLRRNVIDVIEVEISETSGKIANFAGGTVILTLKFERRSLHR</sequence>
<accession>A0A9W9YNA3</accession>
<protein>
    <submittedName>
        <fullName evidence="1">Uncharacterized protein</fullName>
    </submittedName>
</protein>
<proteinExistence type="predicted"/>
<evidence type="ECO:0000313" key="2">
    <source>
        <dbReference type="Proteomes" id="UP001163046"/>
    </source>
</evidence>
<evidence type="ECO:0000313" key="1">
    <source>
        <dbReference type="EMBL" id="KAJ7360123.1"/>
    </source>
</evidence>
<dbReference type="EMBL" id="MU827311">
    <property type="protein sequence ID" value="KAJ7360123.1"/>
    <property type="molecule type" value="Genomic_DNA"/>
</dbReference>
<organism evidence="1 2">
    <name type="scientific">Desmophyllum pertusum</name>
    <dbReference type="NCBI Taxonomy" id="174260"/>
    <lineage>
        <taxon>Eukaryota</taxon>
        <taxon>Metazoa</taxon>
        <taxon>Cnidaria</taxon>
        <taxon>Anthozoa</taxon>
        <taxon>Hexacorallia</taxon>
        <taxon>Scleractinia</taxon>
        <taxon>Caryophylliina</taxon>
        <taxon>Caryophylliidae</taxon>
        <taxon>Desmophyllum</taxon>
    </lineage>
</organism>
<dbReference type="Proteomes" id="UP001163046">
    <property type="component" value="Unassembled WGS sequence"/>
</dbReference>
<comment type="caution">
    <text evidence="1">The sequence shown here is derived from an EMBL/GenBank/DDBJ whole genome shotgun (WGS) entry which is preliminary data.</text>
</comment>
<reference evidence="1" key="1">
    <citation type="submission" date="2023-01" db="EMBL/GenBank/DDBJ databases">
        <title>Genome assembly of the deep-sea coral Lophelia pertusa.</title>
        <authorList>
            <person name="Herrera S."/>
            <person name="Cordes E."/>
        </authorList>
    </citation>
    <scope>NUCLEOTIDE SEQUENCE</scope>
    <source>
        <strain evidence="1">USNM1676648</strain>
        <tissue evidence="1">Polyp</tissue>
    </source>
</reference>
<gene>
    <name evidence="1" type="ORF">OS493_018108</name>
</gene>
<dbReference type="AlphaFoldDB" id="A0A9W9YNA3"/>
<dbReference type="OrthoDB" id="5977683at2759"/>
<name>A0A9W9YNA3_9CNID</name>